<evidence type="ECO:0000313" key="2">
    <source>
        <dbReference type="EMBL" id="MBN2910814.1"/>
    </source>
</evidence>
<name>A0ABS2WN50_9BACL</name>
<evidence type="ECO:0000313" key="3">
    <source>
        <dbReference type="Proteomes" id="UP001177120"/>
    </source>
</evidence>
<dbReference type="Proteomes" id="UP001177120">
    <property type="component" value="Unassembled WGS sequence"/>
</dbReference>
<accession>A0ABS2WN50</accession>
<proteinExistence type="predicted"/>
<keyword evidence="3" id="KW-1185">Reference proteome</keyword>
<dbReference type="EMBL" id="JAFHAP010000017">
    <property type="protein sequence ID" value="MBN2910814.1"/>
    <property type="molecule type" value="Genomic_DNA"/>
</dbReference>
<comment type="caution">
    <text evidence="2">The sequence shown here is derived from an EMBL/GenBank/DDBJ whole genome shotgun (WGS) entry which is preliminary data.</text>
</comment>
<reference evidence="2" key="1">
    <citation type="journal article" date="2024" name="Int. J. Syst. Evol. Microbiol.">
        <title>Polycladomyces zharkentensis sp. nov., a novel thermophilic cellulose- and starch-degrading member of the Bacillota from a geothermal aquifer in Kazakhstan.</title>
        <authorList>
            <person name="Mashzhan A."/>
            <person name="Kistaubayeva A."/>
            <person name="Javier-Lopez R."/>
            <person name="Bissenova U."/>
            <person name="Bissenbay A."/>
            <person name="Birkeland N.K."/>
        </authorList>
    </citation>
    <scope>NUCLEOTIDE SEQUENCE</scope>
    <source>
        <strain evidence="2">ZKZ2T</strain>
    </source>
</reference>
<protein>
    <submittedName>
        <fullName evidence="2">Uncharacterized protein</fullName>
    </submittedName>
</protein>
<evidence type="ECO:0000256" key="1">
    <source>
        <dbReference type="SAM" id="MobiDB-lite"/>
    </source>
</evidence>
<feature type="region of interest" description="Disordered" evidence="1">
    <location>
        <begin position="57"/>
        <end position="82"/>
    </location>
</feature>
<dbReference type="RefSeq" id="WP_205497078.1">
    <property type="nucleotide sequence ID" value="NZ_JAFHAP010000017.1"/>
</dbReference>
<gene>
    <name evidence="2" type="ORF">JQC72_15045</name>
</gene>
<sequence>MGNRLQGDELVMVSIDGIRVIVLGDIDESLLFENGDGKIVGIGVTENECRDVRDALNQFNTPPGSSTFQQLPEMQRKSGNPK</sequence>
<organism evidence="2 3">
    <name type="scientific">Polycladomyces zharkentensis</name>
    <dbReference type="NCBI Taxonomy" id="2807616"/>
    <lineage>
        <taxon>Bacteria</taxon>
        <taxon>Bacillati</taxon>
        <taxon>Bacillota</taxon>
        <taxon>Bacilli</taxon>
        <taxon>Bacillales</taxon>
        <taxon>Thermoactinomycetaceae</taxon>
        <taxon>Polycladomyces</taxon>
    </lineage>
</organism>